<dbReference type="Proteomes" id="UP000184526">
    <property type="component" value="Unassembled WGS sequence"/>
</dbReference>
<dbReference type="AlphaFoldDB" id="A0A1M5WRE9"/>
<protein>
    <submittedName>
        <fullName evidence="3">VanZ like family protein</fullName>
    </submittedName>
</protein>
<evidence type="ECO:0000259" key="2">
    <source>
        <dbReference type="Pfam" id="PF04892"/>
    </source>
</evidence>
<keyword evidence="1" id="KW-1133">Transmembrane helix</keyword>
<feature type="transmembrane region" description="Helical" evidence="1">
    <location>
        <begin position="149"/>
        <end position="167"/>
    </location>
</feature>
<name>A0A1M5WRE9_9CLOT</name>
<dbReference type="Pfam" id="PF04892">
    <property type="entry name" value="VanZ"/>
    <property type="match status" value="1"/>
</dbReference>
<evidence type="ECO:0000313" key="3">
    <source>
        <dbReference type="EMBL" id="SHH90088.1"/>
    </source>
</evidence>
<organism evidence="3 4">
    <name type="scientific">Clostridium collagenovorans DSM 3089</name>
    <dbReference type="NCBI Taxonomy" id="1121306"/>
    <lineage>
        <taxon>Bacteria</taxon>
        <taxon>Bacillati</taxon>
        <taxon>Bacillota</taxon>
        <taxon>Clostridia</taxon>
        <taxon>Eubacteriales</taxon>
        <taxon>Clostridiaceae</taxon>
        <taxon>Clostridium</taxon>
    </lineage>
</organism>
<keyword evidence="1" id="KW-0472">Membrane</keyword>
<feature type="transmembrane region" description="Helical" evidence="1">
    <location>
        <begin position="49"/>
        <end position="69"/>
    </location>
</feature>
<evidence type="ECO:0000313" key="4">
    <source>
        <dbReference type="Proteomes" id="UP000184526"/>
    </source>
</evidence>
<evidence type="ECO:0000256" key="1">
    <source>
        <dbReference type="SAM" id="Phobius"/>
    </source>
</evidence>
<keyword evidence="1" id="KW-0812">Transmembrane</keyword>
<proteinExistence type="predicted"/>
<dbReference type="EMBL" id="FQXP01000006">
    <property type="protein sequence ID" value="SHH90088.1"/>
    <property type="molecule type" value="Genomic_DNA"/>
</dbReference>
<dbReference type="STRING" id="1121306.SAMN02745196_01813"/>
<dbReference type="InterPro" id="IPR006976">
    <property type="entry name" value="VanZ-like"/>
</dbReference>
<sequence length="178" mass="20077">MFMNYLSIGISYLVISIPIAIILLLIYHGMKFLIVKKFNVTAPKILCQMAWIAIIISILGITGIIGGDYTVTSLFQGTSQFNFRIFDQGINNATILNLVLFIPYGFLTPIIFEKIGKRRIYGVLIGLVFTLIIEFLQSFTGRFVELEDILMNTLGTYIGYSISIALIRYKIKKANQCV</sequence>
<feature type="domain" description="VanZ-like" evidence="2">
    <location>
        <begin position="75"/>
        <end position="164"/>
    </location>
</feature>
<feature type="transmembrane region" description="Helical" evidence="1">
    <location>
        <begin position="119"/>
        <end position="137"/>
    </location>
</feature>
<accession>A0A1M5WRE9</accession>
<reference evidence="3 4" key="1">
    <citation type="submission" date="2016-11" db="EMBL/GenBank/DDBJ databases">
        <authorList>
            <person name="Jaros S."/>
            <person name="Januszkiewicz K."/>
            <person name="Wedrychowicz H."/>
        </authorList>
    </citation>
    <scope>NUCLEOTIDE SEQUENCE [LARGE SCALE GENOMIC DNA]</scope>
    <source>
        <strain evidence="3 4">DSM 3089</strain>
    </source>
</reference>
<keyword evidence="4" id="KW-1185">Reference proteome</keyword>
<dbReference type="OrthoDB" id="9805025at2"/>
<feature type="transmembrane region" description="Helical" evidence="1">
    <location>
        <begin position="89"/>
        <end position="107"/>
    </location>
</feature>
<gene>
    <name evidence="3" type="ORF">SAMN02745196_01813</name>
</gene>
<feature type="transmembrane region" description="Helical" evidence="1">
    <location>
        <begin position="6"/>
        <end position="28"/>
    </location>
</feature>
<dbReference type="RefSeq" id="WP_072831701.1">
    <property type="nucleotide sequence ID" value="NZ_FQXP01000006.1"/>
</dbReference>